<accession>A0AAV6LXT2</accession>
<dbReference type="InterPro" id="IPR027214">
    <property type="entry name" value="Cystatin"/>
</dbReference>
<dbReference type="EMBL" id="JAGKQH010000019">
    <property type="protein sequence ID" value="KAG6571861.1"/>
    <property type="molecule type" value="Genomic_DNA"/>
</dbReference>
<dbReference type="PANTHER" id="PTHR47116">
    <property type="entry name" value="PHLOEM FILAMENT PROTEIN"/>
    <property type="match status" value="1"/>
</dbReference>
<dbReference type="Pfam" id="PF07430">
    <property type="entry name" value="PP1"/>
    <property type="match status" value="1"/>
</dbReference>
<reference evidence="2 3" key="1">
    <citation type="journal article" date="2021" name="Hortic Res">
        <title>The domestication of Cucurbita argyrosperma as revealed by the genome of its wild relative.</title>
        <authorList>
            <person name="Barrera-Redondo J."/>
            <person name="Sanchez-de la Vega G."/>
            <person name="Aguirre-Liguori J.A."/>
            <person name="Castellanos-Morales G."/>
            <person name="Gutierrez-Guerrero Y.T."/>
            <person name="Aguirre-Dugua X."/>
            <person name="Aguirre-Planter E."/>
            <person name="Tenaillon M.I."/>
            <person name="Lira-Saade R."/>
            <person name="Eguiarte L.E."/>
        </authorList>
    </citation>
    <scope>NUCLEOTIDE SEQUENCE [LARGE SCALE GENOMIC DNA]</scope>
    <source>
        <strain evidence="2">JBR-2021</strain>
    </source>
</reference>
<dbReference type="Proteomes" id="UP000685013">
    <property type="component" value="Chromosome 19"/>
</dbReference>
<dbReference type="InterPro" id="IPR009994">
    <property type="entry name" value="PP1"/>
</dbReference>
<dbReference type="AlphaFoldDB" id="A0AAV6LXT2"/>
<feature type="non-terminal residue" evidence="2">
    <location>
        <position position="1"/>
    </location>
</feature>
<evidence type="ECO:0000313" key="3">
    <source>
        <dbReference type="Proteomes" id="UP000685013"/>
    </source>
</evidence>
<keyword evidence="3" id="KW-1185">Reference proteome</keyword>
<feature type="domain" description="Phloem filament PP1" evidence="1">
    <location>
        <begin position="40"/>
        <end position="116"/>
    </location>
</feature>
<comment type="caution">
    <text evidence="2">The sequence shown here is derived from an EMBL/GenBank/DDBJ whole genome shotgun (WGS) entry which is preliminary data.</text>
</comment>
<protein>
    <submittedName>
        <fullName evidence="2">Cysteine proteinase inhibitor 1</fullName>
    </submittedName>
</protein>
<name>A0AAV6LXT2_9ROSI</name>
<sequence length="123" mass="13920">MSSSTIVNVGQYDPGHRVINDLKDCCPSGWTPIPDIDEGCVKEAAKHGVAEYNMEYNETLKYEGIVRAWYMELKEGGLDYGFVLEAMDCVGRVNRYKAVVSEDKGGGEKIWKLKTFMLFQRNN</sequence>
<proteinExistence type="predicted"/>
<evidence type="ECO:0000259" key="1">
    <source>
        <dbReference type="Pfam" id="PF07430"/>
    </source>
</evidence>
<evidence type="ECO:0000313" key="2">
    <source>
        <dbReference type="EMBL" id="KAG6571861.1"/>
    </source>
</evidence>
<organism evidence="2 3">
    <name type="scientific">Cucurbita argyrosperma subsp. sororia</name>
    <dbReference type="NCBI Taxonomy" id="37648"/>
    <lineage>
        <taxon>Eukaryota</taxon>
        <taxon>Viridiplantae</taxon>
        <taxon>Streptophyta</taxon>
        <taxon>Embryophyta</taxon>
        <taxon>Tracheophyta</taxon>
        <taxon>Spermatophyta</taxon>
        <taxon>Magnoliopsida</taxon>
        <taxon>eudicotyledons</taxon>
        <taxon>Gunneridae</taxon>
        <taxon>Pentapetalae</taxon>
        <taxon>rosids</taxon>
        <taxon>fabids</taxon>
        <taxon>Cucurbitales</taxon>
        <taxon>Cucurbitaceae</taxon>
        <taxon>Cucurbiteae</taxon>
        <taxon>Cucurbita</taxon>
    </lineage>
</organism>
<gene>
    <name evidence="2" type="primary">CYT1-6</name>
    <name evidence="2" type="ORF">SDJN03_28589</name>
</gene>
<dbReference type="GO" id="GO:0004869">
    <property type="term" value="F:cysteine-type endopeptidase inhibitor activity"/>
    <property type="evidence" value="ECO:0007669"/>
    <property type="project" value="InterPro"/>
</dbReference>